<proteinExistence type="predicted"/>
<dbReference type="OrthoDB" id="3070904at2759"/>
<accession>A0A4Y7PD99</accession>
<dbReference type="STRING" id="50990.A0A4Y7PD99"/>
<gene>
    <name evidence="2" type="ORF">BD410DRAFT_847261</name>
</gene>
<keyword evidence="3" id="KW-1185">Reference proteome</keyword>
<name>A0A4Y7PD99_9AGAM</name>
<dbReference type="EMBL" id="ML170908">
    <property type="protein sequence ID" value="TDL13166.1"/>
    <property type="molecule type" value="Genomic_DNA"/>
</dbReference>
<organism evidence="2 3">
    <name type="scientific">Rickenella mellea</name>
    <dbReference type="NCBI Taxonomy" id="50990"/>
    <lineage>
        <taxon>Eukaryota</taxon>
        <taxon>Fungi</taxon>
        <taxon>Dikarya</taxon>
        <taxon>Basidiomycota</taxon>
        <taxon>Agaricomycotina</taxon>
        <taxon>Agaricomycetes</taxon>
        <taxon>Hymenochaetales</taxon>
        <taxon>Rickenellaceae</taxon>
        <taxon>Rickenella</taxon>
    </lineage>
</organism>
<dbReference type="VEuPathDB" id="FungiDB:BD410DRAFT_847261"/>
<feature type="region of interest" description="Disordered" evidence="1">
    <location>
        <begin position="14"/>
        <end position="57"/>
    </location>
</feature>
<evidence type="ECO:0000313" key="3">
    <source>
        <dbReference type="Proteomes" id="UP000294933"/>
    </source>
</evidence>
<dbReference type="AlphaFoldDB" id="A0A4Y7PD99"/>
<sequence length="279" mass="30149">MDVDSTGLSASAIFGSKSNVKRSRSNSADSSASHASKVSRGSSDLQGASRITGGFSRGQAHGNAMNIADMRDNTDTVHVAPEITGRVLIYDIRDINADPYTAIKTKVTSGFRPILKIIGDKLTNVPVNNCQIFVFEEDLWCIKGDYETALRDSDPIPWINEEGKYKLHIYIKDVQLPAVFRNDALGPPLSRPPSRSASVASGAYSGSRSASVASFRSDPHSAPTHSAPTYTAEEYGLKEGSLQLKLAQTLNILPALTGNKRGDLRMTYAKFNTSFTETS</sequence>
<evidence type="ECO:0000256" key="1">
    <source>
        <dbReference type="SAM" id="MobiDB-lite"/>
    </source>
</evidence>
<reference evidence="2 3" key="1">
    <citation type="submission" date="2018-06" db="EMBL/GenBank/DDBJ databases">
        <title>A transcriptomic atlas of mushroom development highlights an independent origin of complex multicellularity.</title>
        <authorList>
            <consortium name="DOE Joint Genome Institute"/>
            <person name="Krizsan K."/>
            <person name="Almasi E."/>
            <person name="Merenyi Z."/>
            <person name="Sahu N."/>
            <person name="Viragh M."/>
            <person name="Koszo T."/>
            <person name="Mondo S."/>
            <person name="Kiss B."/>
            <person name="Balint B."/>
            <person name="Kues U."/>
            <person name="Barry K."/>
            <person name="Hegedus J.C."/>
            <person name="Henrissat B."/>
            <person name="Johnson J."/>
            <person name="Lipzen A."/>
            <person name="Ohm R."/>
            <person name="Nagy I."/>
            <person name="Pangilinan J."/>
            <person name="Yan J."/>
            <person name="Xiong Y."/>
            <person name="Grigoriev I.V."/>
            <person name="Hibbett D.S."/>
            <person name="Nagy L.G."/>
        </authorList>
    </citation>
    <scope>NUCLEOTIDE SEQUENCE [LARGE SCALE GENOMIC DNA]</scope>
    <source>
        <strain evidence="2 3">SZMC22713</strain>
    </source>
</reference>
<dbReference type="Proteomes" id="UP000294933">
    <property type="component" value="Unassembled WGS sequence"/>
</dbReference>
<feature type="compositionally biased region" description="Low complexity" evidence="1">
    <location>
        <begin position="25"/>
        <end position="43"/>
    </location>
</feature>
<protein>
    <submittedName>
        <fullName evidence="2">Uncharacterized protein</fullName>
    </submittedName>
</protein>
<evidence type="ECO:0000313" key="2">
    <source>
        <dbReference type="EMBL" id="TDL13166.1"/>
    </source>
</evidence>